<dbReference type="Gramene" id="OMERI02G07050.1">
    <property type="protein sequence ID" value="OMERI02G07050.1"/>
    <property type="gene ID" value="OMERI02G07050"/>
</dbReference>
<evidence type="ECO:0000256" key="1">
    <source>
        <dbReference type="SAM" id="MobiDB-lite"/>
    </source>
</evidence>
<sequence>MGLIRRARPITQPHPKPKKPTPRRLHTSPFLSSPTHLVPSLPPTRAPHHRHHGERPRAADPKAASPHLPNPSASGAARRGNGGGAPLTVAMARISRLRALSPVSRARARSAPAWREVITIQLRFDDQDAMLDDTLTSVLSPELLPRRVIRMLVIMLKLLVQVVGHGGGQRAAERGKMTISNACKPEPAKFKT</sequence>
<proteinExistence type="predicted"/>
<evidence type="ECO:0000313" key="3">
    <source>
        <dbReference type="Proteomes" id="UP000008021"/>
    </source>
</evidence>
<reference evidence="2" key="2">
    <citation type="submission" date="2018-05" db="EMBL/GenBank/DDBJ databases">
        <title>OmerRS3 (Oryza meridionalis Reference Sequence Version 3).</title>
        <authorList>
            <person name="Zhang J."/>
            <person name="Kudrna D."/>
            <person name="Lee S."/>
            <person name="Talag J."/>
            <person name="Welchert J."/>
            <person name="Wing R.A."/>
        </authorList>
    </citation>
    <scope>NUCLEOTIDE SEQUENCE [LARGE SCALE GENOMIC DNA]</scope>
    <source>
        <strain evidence="2">cv. OR44</strain>
    </source>
</reference>
<organism evidence="2">
    <name type="scientific">Oryza meridionalis</name>
    <dbReference type="NCBI Taxonomy" id="40149"/>
    <lineage>
        <taxon>Eukaryota</taxon>
        <taxon>Viridiplantae</taxon>
        <taxon>Streptophyta</taxon>
        <taxon>Embryophyta</taxon>
        <taxon>Tracheophyta</taxon>
        <taxon>Spermatophyta</taxon>
        <taxon>Magnoliopsida</taxon>
        <taxon>Liliopsida</taxon>
        <taxon>Poales</taxon>
        <taxon>Poaceae</taxon>
        <taxon>BOP clade</taxon>
        <taxon>Oryzoideae</taxon>
        <taxon>Oryzeae</taxon>
        <taxon>Oryzinae</taxon>
        <taxon>Oryza</taxon>
    </lineage>
</organism>
<dbReference type="Proteomes" id="UP000008021">
    <property type="component" value="Chromosome 2"/>
</dbReference>
<reference evidence="2" key="1">
    <citation type="submission" date="2015-04" db="UniProtKB">
        <authorList>
            <consortium name="EnsemblPlants"/>
        </authorList>
    </citation>
    <scope>IDENTIFICATION</scope>
</reference>
<feature type="compositionally biased region" description="Basic residues" evidence="1">
    <location>
        <begin position="15"/>
        <end position="26"/>
    </location>
</feature>
<feature type="region of interest" description="Disordered" evidence="1">
    <location>
        <begin position="1"/>
        <end position="84"/>
    </location>
</feature>
<dbReference type="AlphaFoldDB" id="A0A0E0CGP9"/>
<evidence type="ECO:0000313" key="2">
    <source>
        <dbReference type="EnsemblPlants" id="OMERI02G07050.1"/>
    </source>
</evidence>
<keyword evidence="3" id="KW-1185">Reference proteome</keyword>
<dbReference type="EnsemblPlants" id="OMERI02G07050.1">
    <property type="protein sequence ID" value="OMERI02G07050.1"/>
    <property type="gene ID" value="OMERI02G07050"/>
</dbReference>
<dbReference type="HOGENOM" id="CLU_1477376_0_0_1"/>
<accession>A0A0E0CGP9</accession>
<name>A0A0E0CGP9_9ORYZ</name>
<protein>
    <submittedName>
        <fullName evidence="2">Uncharacterized protein</fullName>
    </submittedName>
</protein>